<feature type="compositionally biased region" description="Basic and acidic residues" evidence="1">
    <location>
        <begin position="1"/>
        <end position="17"/>
    </location>
</feature>
<keyword evidence="5" id="KW-1185">Reference proteome</keyword>
<keyword evidence="2" id="KW-0812">Transmembrane</keyword>
<accession>H8GQN1</accession>
<dbReference type="AlphaFoldDB" id="H8GQN1"/>
<organism evidence="4 5">
    <name type="scientific">Methylomicrobium album BG8</name>
    <dbReference type="NCBI Taxonomy" id="686340"/>
    <lineage>
        <taxon>Bacteria</taxon>
        <taxon>Pseudomonadati</taxon>
        <taxon>Pseudomonadota</taxon>
        <taxon>Gammaproteobacteria</taxon>
        <taxon>Methylococcales</taxon>
        <taxon>Methylococcaceae</taxon>
        <taxon>Methylomicrobium</taxon>
    </lineage>
</organism>
<dbReference type="InterPro" id="IPR052521">
    <property type="entry name" value="Cell_div_SPOR-domain"/>
</dbReference>
<dbReference type="GO" id="GO:0032153">
    <property type="term" value="C:cell division site"/>
    <property type="evidence" value="ECO:0007669"/>
    <property type="project" value="TreeGrafter"/>
</dbReference>
<evidence type="ECO:0000256" key="1">
    <source>
        <dbReference type="SAM" id="MobiDB-lite"/>
    </source>
</evidence>
<dbReference type="Gene3D" id="3.30.70.1070">
    <property type="entry name" value="Sporulation related repeat"/>
    <property type="match status" value="1"/>
</dbReference>
<dbReference type="GO" id="GO:0032506">
    <property type="term" value="P:cytokinetic process"/>
    <property type="evidence" value="ECO:0007669"/>
    <property type="project" value="TreeGrafter"/>
</dbReference>
<dbReference type="eggNOG" id="COG3087">
    <property type="taxonomic scope" value="Bacteria"/>
</dbReference>
<dbReference type="PANTHER" id="PTHR38687">
    <property type="entry name" value="CELL DIVISION PROTEIN DEDD-RELATED"/>
    <property type="match status" value="1"/>
</dbReference>
<evidence type="ECO:0000313" key="4">
    <source>
        <dbReference type="EMBL" id="EIC31016.1"/>
    </source>
</evidence>
<dbReference type="InterPro" id="IPR007730">
    <property type="entry name" value="SPOR-like_dom"/>
</dbReference>
<evidence type="ECO:0000313" key="5">
    <source>
        <dbReference type="Proteomes" id="UP000005090"/>
    </source>
</evidence>
<feature type="transmembrane region" description="Helical" evidence="2">
    <location>
        <begin position="29"/>
        <end position="50"/>
    </location>
</feature>
<sequence length="207" mass="23316">MPRDYKYRAQDPRESARSRRPRQKDGLALWRWMLITALIIGFVVFLFYLASKGARNGTPLQAGNVPVTENAASGPTAKPEDKSTLKVEAVPEPKGPQFDFYTYLPKKEIVVPDHEINTRMREERVGKAKAARYILQVGSYKDAAEADRLRAKLALMGIESRIEKAKVGNVTWHRVTLGPYTRMASVGVIRSRLRQNGIDTIVAEYGQ</sequence>
<dbReference type="PROSITE" id="PS51724">
    <property type="entry name" value="SPOR"/>
    <property type="match status" value="1"/>
</dbReference>
<dbReference type="HOGENOM" id="CLU_076835_2_0_6"/>
<name>H8GQN1_METAL</name>
<keyword evidence="4" id="KW-0132">Cell division</keyword>
<protein>
    <submittedName>
        <fullName evidence="4">Cell division protein</fullName>
    </submittedName>
</protein>
<keyword evidence="4" id="KW-0131">Cell cycle</keyword>
<feature type="region of interest" description="Disordered" evidence="1">
    <location>
        <begin position="59"/>
        <end position="84"/>
    </location>
</feature>
<feature type="region of interest" description="Disordered" evidence="1">
    <location>
        <begin position="1"/>
        <end position="21"/>
    </location>
</feature>
<dbReference type="PANTHER" id="PTHR38687:SF1">
    <property type="entry name" value="CELL DIVISION PROTEIN DEDD"/>
    <property type="match status" value="1"/>
</dbReference>
<dbReference type="GO" id="GO:0030428">
    <property type="term" value="C:cell septum"/>
    <property type="evidence" value="ECO:0007669"/>
    <property type="project" value="TreeGrafter"/>
</dbReference>
<keyword evidence="2" id="KW-1133">Transmembrane helix</keyword>
<dbReference type="EMBL" id="CM001475">
    <property type="protein sequence ID" value="EIC31016.1"/>
    <property type="molecule type" value="Genomic_DNA"/>
</dbReference>
<dbReference type="Pfam" id="PF05036">
    <property type="entry name" value="SPOR"/>
    <property type="match status" value="1"/>
</dbReference>
<dbReference type="Proteomes" id="UP000005090">
    <property type="component" value="Chromosome"/>
</dbReference>
<dbReference type="RefSeq" id="WP_005374049.1">
    <property type="nucleotide sequence ID" value="NZ_CM001475.1"/>
</dbReference>
<keyword evidence="2" id="KW-0472">Membrane</keyword>
<feature type="domain" description="SPOR" evidence="3">
    <location>
        <begin position="127"/>
        <end position="205"/>
    </location>
</feature>
<reference evidence="4 5" key="1">
    <citation type="journal article" date="2013" name="Genome Announc.">
        <title>Genome Sequence of the Obligate Gammaproteobacterial Methanotroph Methylomicrobium album Strain BG8.</title>
        <authorList>
            <person name="Kits K.D."/>
            <person name="Kalyuzhnaya M.G."/>
            <person name="Klotz M.G."/>
            <person name="Jetten M.S."/>
            <person name="Op den Camp H.J."/>
            <person name="Vuilleumier S."/>
            <person name="Bringel F."/>
            <person name="Dispirito A.A."/>
            <person name="Murrell J.C."/>
            <person name="Bruce D."/>
            <person name="Cheng J.F."/>
            <person name="Copeland A."/>
            <person name="Goodwin L."/>
            <person name="Hauser L."/>
            <person name="Lajus A."/>
            <person name="Land M.L."/>
            <person name="Lapidus A."/>
            <person name="Lucas S."/>
            <person name="Medigue C."/>
            <person name="Pitluck S."/>
            <person name="Woyke T."/>
            <person name="Zeytun A."/>
            <person name="Stein L.Y."/>
        </authorList>
    </citation>
    <scope>NUCLEOTIDE SEQUENCE [LARGE SCALE GENOMIC DNA]</scope>
    <source>
        <strain evidence="4 5">BG8</strain>
    </source>
</reference>
<dbReference type="SUPFAM" id="SSF110997">
    <property type="entry name" value="Sporulation related repeat"/>
    <property type="match status" value="1"/>
</dbReference>
<proteinExistence type="predicted"/>
<dbReference type="GO" id="GO:0042834">
    <property type="term" value="F:peptidoglycan binding"/>
    <property type="evidence" value="ECO:0007669"/>
    <property type="project" value="InterPro"/>
</dbReference>
<evidence type="ECO:0000259" key="3">
    <source>
        <dbReference type="PROSITE" id="PS51724"/>
    </source>
</evidence>
<dbReference type="STRING" id="686340.Metal_3353"/>
<dbReference type="InterPro" id="IPR036680">
    <property type="entry name" value="SPOR-like_sf"/>
</dbReference>
<evidence type="ECO:0000256" key="2">
    <source>
        <dbReference type="SAM" id="Phobius"/>
    </source>
</evidence>
<gene>
    <name evidence="4" type="ORF">Metal_3353</name>
</gene>